<keyword evidence="3" id="KW-1185">Reference proteome</keyword>
<reference evidence="2 3" key="1">
    <citation type="submission" date="2023-12" db="EMBL/GenBank/DDBJ databases">
        <title>Genome sequencing and assembly of bacterial species from a model synthetic community.</title>
        <authorList>
            <person name="Hogle S.L."/>
        </authorList>
    </citation>
    <scope>NUCLEOTIDE SEQUENCE [LARGE SCALE GENOMIC DNA]</scope>
    <source>
        <strain evidence="2 3">HAMBI 2494</strain>
    </source>
</reference>
<dbReference type="Pfam" id="PF11005">
    <property type="entry name" value="DUF2844"/>
    <property type="match status" value="1"/>
</dbReference>
<feature type="signal peptide" evidence="1">
    <location>
        <begin position="1"/>
        <end position="29"/>
    </location>
</feature>
<sequence length="161" mass="16795">MRSFDTRAWSPIAVALAAAAIVCTSPAYAALGAAPTWQAAGTSNTQMTQRINAAAVLFRVNETTLPSGTVVREYVGTNGTVFAIAWQGPQMAPLNTLLGTYFPAYVQGLATAHTAQHNGYGPATVQQSNLVVQTGGHMGAFTGRAWLPLAVPAGFNTDDIQ</sequence>
<evidence type="ECO:0000256" key="1">
    <source>
        <dbReference type="SAM" id="SignalP"/>
    </source>
</evidence>
<gene>
    <name evidence="2" type="ORF">U0042_29085</name>
</gene>
<dbReference type="RefSeq" id="WP_114811327.1">
    <property type="nucleotide sequence ID" value="NZ_CP139965.1"/>
</dbReference>
<keyword evidence="1" id="KW-0732">Signal</keyword>
<proteinExistence type="predicted"/>
<name>A0ABZ0WKZ2_9BURK</name>
<evidence type="ECO:0000313" key="2">
    <source>
        <dbReference type="EMBL" id="WQD78019.1"/>
    </source>
</evidence>
<dbReference type="InterPro" id="IPR021267">
    <property type="entry name" value="DUF2844"/>
</dbReference>
<dbReference type="Proteomes" id="UP001325479">
    <property type="component" value="Chromosome"/>
</dbReference>
<feature type="chain" id="PRO_5046842196" evidence="1">
    <location>
        <begin position="30"/>
        <end position="161"/>
    </location>
</feature>
<accession>A0ABZ0WKZ2</accession>
<organism evidence="2 3">
    <name type="scientific">Paraburkholderia kururiensis</name>
    <dbReference type="NCBI Taxonomy" id="984307"/>
    <lineage>
        <taxon>Bacteria</taxon>
        <taxon>Pseudomonadati</taxon>
        <taxon>Pseudomonadota</taxon>
        <taxon>Betaproteobacteria</taxon>
        <taxon>Burkholderiales</taxon>
        <taxon>Burkholderiaceae</taxon>
        <taxon>Paraburkholderia</taxon>
    </lineage>
</organism>
<evidence type="ECO:0000313" key="3">
    <source>
        <dbReference type="Proteomes" id="UP001325479"/>
    </source>
</evidence>
<protein>
    <submittedName>
        <fullName evidence="2">DUF2844 domain-containing protein</fullName>
    </submittedName>
</protein>
<dbReference type="EMBL" id="CP139965">
    <property type="protein sequence ID" value="WQD78019.1"/>
    <property type="molecule type" value="Genomic_DNA"/>
</dbReference>